<dbReference type="AlphaFoldDB" id="A0A0L0DM71"/>
<dbReference type="InterPro" id="IPR001054">
    <property type="entry name" value="A/G_cyclase"/>
</dbReference>
<evidence type="ECO:0000256" key="2">
    <source>
        <dbReference type="SAM" id="Phobius"/>
    </source>
</evidence>
<accession>A0A0L0DM71</accession>
<organism evidence="4 5">
    <name type="scientific">Thecamonas trahens ATCC 50062</name>
    <dbReference type="NCBI Taxonomy" id="461836"/>
    <lineage>
        <taxon>Eukaryota</taxon>
        <taxon>Apusozoa</taxon>
        <taxon>Apusomonadida</taxon>
        <taxon>Apusomonadidae</taxon>
        <taxon>Thecamonas</taxon>
    </lineage>
</organism>
<dbReference type="eggNOG" id="KOG0618">
    <property type="taxonomic scope" value="Eukaryota"/>
</dbReference>
<dbReference type="Pfam" id="PF00211">
    <property type="entry name" value="Guanylate_cyc"/>
    <property type="match status" value="1"/>
</dbReference>
<evidence type="ECO:0000313" key="4">
    <source>
        <dbReference type="EMBL" id="KNC53365.1"/>
    </source>
</evidence>
<gene>
    <name evidence="4" type="ORF">AMSG_08866</name>
</gene>
<dbReference type="OrthoDB" id="6510177at2759"/>
<dbReference type="PANTHER" id="PTHR43081">
    <property type="entry name" value="ADENYLATE CYCLASE, TERMINAL-DIFFERENTIATION SPECIFIC-RELATED"/>
    <property type="match status" value="1"/>
</dbReference>
<keyword evidence="2" id="KW-1133">Transmembrane helix</keyword>
<reference evidence="4 5" key="1">
    <citation type="submission" date="2010-05" db="EMBL/GenBank/DDBJ databases">
        <title>The Genome Sequence of Thecamonas trahens ATCC 50062.</title>
        <authorList>
            <consortium name="The Broad Institute Genome Sequencing Platform"/>
            <person name="Russ C."/>
            <person name="Cuomo C."/>
            <person name="Shea T."/>
            <person name="Young S.K."/>
            <person name="Zeng Q."/>
            <person name="Koehrsen M."/>
            <person name="Haas B."/>
            <person name="Borodovsky M."/>
            <person name="Guigo R."/>
            <person name="Alvarado L."/>
            <person name="Berlin A."/>
            <person name="Bochicchio J."/>
            <person name="Borenstein D."/>
            <person name="Chapman S."/>
            <person name="Chen Z."/>
            <person name="Freedman E."/>
            <person name="Gellesch M."/>
            <person name="Goldberg J."/>
            <person name="Griggs A."/>
            <person name="Gujja S."/>
            <person name="Heilman E."/>
            <person name="Heiman D."/>
            <person name="Hepburn T."/>
            <person name="Howarth C."/>
            <person name="Jen D."/>
            <person name="Larson L."/>
            <person name="Mehta T."/>
            <person name="Park D."/>
            <person name="Pearson M."/>
            <person name="Roberts A."/>
            <person name="Saif S."/>
            <person name="Shenoy N."/>
            <person name="Sisk P."/>
            <person name="Stolte C."/>
            <person name="Sykes S."/>
            <person name="Thomson T."/>
            <person name="Walk T."/>
            <person name="White J."/>
            <person name="Yandava C."/>
            <person name="Burger G."/>
            <person name="Gray M.W."/>
            <person name="Holland P.W.H."/>
            <person name="King N."/>
            <person name="Lang F.B.F."/>
            <person name="Roger A.J."/>
            <person name="Ruiz-Trillo I."/>
            <person name="Lander E."/>
            <person name="Nusbaum C."/>
        </authorList>
    </citation>
    <scope>NUCLEOTIDE SEQUENCE [LARGE SCALE GENOMIC DNA]</scope>
    <source>
        <strain evidence="4 5">ATCC 50062</strain>
    </source>
</reference>
<dbReference type="InterPro" id="IPR050697">
    <property type="entry name" value="Adenylyl/Guanylyl_Cyclase_3/4"/>
</dbReference>
<feature type="transmembrane region" description="Helical" evidence="2">
    <location>
        <begin position="606"/>
        <end position="630"/>
    </location>
</feature>
<dbReference type="CDD" id="cd12087">
    <property type="entry name" value="TM_EGFR-like"/>
    <property type="match status" value="1"/>
</dbReference>
<keyword evidence="2" id="KW-0472">Membrane</keyword>
<protein>
    <recommendedName>
        <fullName evidence="3">Guanylate cyclase domain-containing protein</fullName>
    </recommendedName>
</protein>
<evidence type="ECO:0000256" key="1">
    <source>
        <dbReference type="SAM" id="MobiDB-lite"/>
    </source>
</evidence>
<dbReference type="EMBL" id="GL349481">
    <property type="protein sequence ID" value="KNC53365.1"/>
    <property type="molecule type" value="Genomic_DNA"/>
</dbReference>
<dbReference type="GO" id="GO:0035556">
    <property type="term" value="P:intracellular signal transduction"/>
    <property type="evidence" value="ECO:0007669"/>
    <property type="project" value="InterPro"/>
</dbReference>
<dbReference type="GeneID" id="25567458"/>
<dbReference type="Gene3D" id="3.30.70.1230">
    <property type="entry name" value="Nucleotide cyclase"/>
    <property type="match status" value="1"/>
</dbReference>
<dbReference type="CDD" id="cd07302">
    <property type="entry name" value="CHD"/>
    <property type="match status" value="1"/>
</dbReference>
<keyword evidence="5" id="KW-1185">Reference proteome</keyword>
<proteinExistence type="predicted"/>
<feature type="compositionally biased region" description="Low complexity" evidence="1">
    <location>
        <begin position="992"/>
        <end position="1010"/>
    </location>
</feature>
<sequence>MSPLPHRRPRARRWRGEAIVAGIVAVFALVVAAGGAEVWLSELHYDNGGLDVNEGVEVTATAGTLMNGYKVAMYNQLGDVYGSVTLPASTMPDEGGSGYGAMWVAYAGLQNGPQDGIALVRIADSAVLQFVSWGGTTTGTAGEASGLTSHDIGAVEGSTTAETSSLGHAGIGVAARPAEQCDDGNDEAGDGCSASCAIEGGYACLTPGTPCTTCTEHSNGMDCAGTCGGVAYIDKCGECVGGTTGRGPGASRDECGVCFGDNAAKDACGMCFGHDAALDGCGVCFGDNSTCAGCDGIPHSGAVRDVCGVCAGDGSTCVGCDGVPIPSGGAVYDACGVCGGNATVCRFGCDGVYASGVHFDCHGVCGGSGIVDDCGMCAGGNVSTPLAFNYHRDSCGVCFGQDLTCTTCASGVLDVCGVCDGDNSTCAGCDGVPIALGGAVVDLCGMCGGDSSSCEAGCDGVPNSGVSYDCAGECGGLAAIDSCGMCYGPALLVTTAEVFLDQCGVCFGGNAGLDSCGKCHRSNADRDECGVCFGNNAAKDVCGECFGSGLALDVCGECRGNGTTCLGCDGVPNSGLVSNECGICALPGVACPVTRSKTKAWRNSQWAGIAMGSSLLLFLIIGGVLLAVFLRRKRTVRILAYQAKLESEAPSGKLAIVTSDIQDSTALWEAEPDRMADVLDMHNDLMRRAIEKSGGYEFKTEGDAFFVVFDAVTDAAAYAVDVQRQLLAADWPEWVGDTGGFPAVPCYSSNASLSMSSLGDALLWRGIRVRLGIHYAEPERVFEKRANRVQYIGPAIKMTTMVGDVANGGQILASRSVVDELLACEAPVQQASSAGYGLAPFARASFGAFHDSVELWHVAPHGLEQRIPTFTFDRLEREADVVTALIPEPEVMSRIRNANLAILPLPNAPAAAICSGTSAAPSLTIDTSSSYRPRTDASPRVRKASMGPARSMRRSRANSVTVAMVGSLQSDATGKKMVSSPRTAAIRRNISRQRSSSRGSVVSRTSVCSSESHDDLGSGSGSPRSFRRTTSRSRRVGPLRAHAHSHSGSGLNHTRSSRKPGRGLNNSLPVVLLRSQTSSKLETSCSSVDMYATVEEPIDTDHLSSMLSDE</sequence>
<evidence type="ECO:0000313" key="5">
    <source>
        <dbReference type="Proteomes" id="UP000054408"/>
    </source>
</evidence>
<name>A0A0L0DM71_THETB</name>
<dbReference type="GO" id="GO:0009190">
    <property type="term" value="P:cyclic nucleotide biosynthetic process"/>
    <property type="evidence" value="ECO:0007669"/>
    <property type="project" value="InterPro"/>
</dbReference>
<dbReference type="SUPFAM" id="SSF55073">
    <property type="entry name" value="Nucleotide cyclase"/>
    <property type="match status" value="1"/>
</dbReference>
<feature type="compositionally biased region" description="Polar residues" evidence="1">
    <location>
        <begin position="957"/>
        <end position="972"/>
    </location>
</feature>
<keyword evidence="2" id="KW-0812">Transmembrane</keyword>
<feature type="region of interest" description="Disordered" evidence="1">
    <location>
        <begin position="924"/>
        <end position="1066"/>
    </location>
</feature>
<dbReference type="RefSeq" id="XP_013754411.1">
    <property type="nucleotide sequence ID" value="XM_013898957.1"/>
</dbReference>
<dbReference type="Proteomes" id="UP000054408">
    <property type="component" value="Unassembled WGS sequence"/>
</dbReference>
<dbReference type="SMART" id="SM00044">
    <property type="entry name" value="CYCc"/>
    <property type="match status" value="1"/>
</dbReference>
<dbReference type="PANTHER" id="PTHR43081:SF1">
    <property type="entry name" value="ADENYLATE CYCLASE, TERMINAL-DIFFERENTIATION SPECIFIC"/>
    <property type="match status" value="1"/>
</dbReference>
<dbReference type="STRING" id="461836.A0A0L0DM71"/>
<dbReference type="InterPro" id="IPR029787">
    <property type="entry name" value="Nucleotide_cyclase"/>
</dbReference>
<feature type="domain" description="Guanylate cyclase" evidence="3">
    <location>
        <begin position="655"/>
        <end position="708"/>
    </location>
</feature>
<dbReference type="PROSITE" id="PS50125">
    <property type="entry name" value="GUANYLATE_CYCLASE_2"/>
    <property type="match status" value="1"/>
</dbReference>
<feature type="compositionally biased region" description="Basic residues" evidence="1">
    <location>
        <begin position="1025"/>
        <end position="1045"/>
    </location>
</feature>
<evidence type="ECO:0000259" key="3">
    <source>
        <dbReference type="PROSITE" id="PS50125"/>
    </source>
</evidence>